<evidence type="ECO:0000313" key="2">
    <source>
        <dbReference type="EMBL" id="KAH0577099.1"/>
    </source>
</evidence>
<sequence length="135" mass="15457">MNQHNLPLLQLIDSISPLSSPKQSISPRMEVFSMKLKMSPRLEEEPNLAHAKLPFEFIEEARPQSILANFYQQQEKRSMLVRQAAPFCPGKIISARKQKVYQAEKAFVVSKFPEVTQRHVTALDLEHLVRFAGAQ</sequence>
<protein>
    <submittedName>
        <fullName evidence="1">Uncharacterized protein</fullName>
    </submittedName>
</protein>
<dbReference type="EMBL" id="AUWU02000001">
    <property type="protein sequence ID" value="KAH0577099.1"/>
    <property type="molecule type" value="Genomic_DNA"/>
</dbReference>
<dbReference type="Proteomes" id="UP000018208">
    <property type="component" value="Unassembled WGS sequence"/>
</dbReference>
<reference evidence="1 2" key="1">
    <citation type="journal article" date="2014" name="PLoS Genet.">
        <title>The Genome of Spironucleus salmonicida Highlights a Fish Pathogen Adapted to Fluctuating Environments.</title>
        <authorList>
            <person name="Xu F."/>
            <person name="Jerlstrom-Hultqvist J."/>
            <person name="Einarsson E."/>
            <person name="Astvaldsson A."/>
            <person name="Svard S.G."/>
            <person name="Andersson J.O."/>
        </authorList>
    </citation>
    <scope>NUCLEOTIDE SEQUENCE</scope>
    <source>
        <strain evidence="2">ATCC 50377</strain>
    </source>
</reference>
<proteinExistence type="predicted"/>
<organism evidence="1">
    <name type="scientific">Spironucleus salmonicida</name>
    <dbReference type="NCBI Taxonomy" id="348837"/>
    <lineage>
        <taxon>Eukaryota</taxon>
        <taxon>Metamonada</taxon>
        <taxon>Diplomonadida</taxon>
        <taxon>Hexamitidae</taxon>
        <taxon>Hexamitinae</taxon>
        <taxon>Spironucleus</taxon>
    </lineage>
</organism>
<gene>
    <name evidence="1" type="ORF">SS50377_14448</name>
    <name evidence="2" type="ORF">SS50377_20449</name>
</gene>
<dbReference type="AlphaFoldDB" id="V6LLM9"/>
<reference evidence="2" key="2">
    <citation type="submission" date="2020-12" db="EMBL/GenBank/DDBJ databases">
        <title>New Spironucleus salmonicida genome in near-complete chromosomes.</title>
        <authorList>
            <person name="Xu F."/>
            <person name="Kurt Z."/>
            <person name="Jimenez-Gonzalez A."/>
            <person name="Astvaldsson A."/>
            <person name="Andersson J.O."/>
            <person name="Svard S.G."/>
        </authorList>
    </citation>
    <scope>NUCLEOTIDE SEQUENCE</scope>
    <source>
        <strain evidence="2">ATCC 50377</strain>
    </source>
</reference>
<dbReference type="EMBL" id="KI546090">
    <property type="protein sequence ID" value="EST45600.1"/>
    <property type="molecule type" value="Genomic_DNA"/>
</dbReference>
<dbReference type="VEuPathDB" id="GiardiaDB:SS50377_20449"/>
<accession>V6LLM9</accession>
<evidence type="ECO:0000313" key="1">
    <source>
        <dbReference type="EMBL" id="EST45600.1"/>
    </source>
</evidence>
<keyword evidence="3" id="KW-1185">Reference proteome</keyword>
<evidence type="ECO:0000313" key="3">
    <source>
        <dbReference type="Proteomes" id="UP000018208"/>
    </source>
</evidence>
<name>V6LLM9_9EUKA</name>